<dbReference type="PROSITE" id="PS00099">
    <property type="entry name" value="THIOLASE_3"/>
    <property type="match status" value="1"/>
</dbReference>
<protein>
    <submittedName>
        <fullName evidence="8">Acetyl-CoA C-acetyltransferase</fullName>
    </submittedName>
</protein>
<dbReference type="PROSITE" id="PS00098">
    <property type="entry name" value="THIOLASE_1"/>
    <property type="match status" value="1"/>
</dbReference>
<dbReference type="InterPro" id="IPR002155">
    <property type="entry name" value="Thiolase"/>
</dbReference>
<dbReference type="PANTHER" id="PTHR18919">
    <property type="entry name" value="ACETYL-COA C-ACYLTRANSFERASE"/>
    <property type="match status" value="1"/>
</dbReference>
<comment type="similarity">
    <text evidence="1 5">Belongs to the thiolase-like superfamily. Thiolase family.</text>
</comment>
<evidence type="ECO:0000256" key="5">
    <source>
        <dbReference type="RuleBase" id="RU003557"/>
    </source>
</evidence>
<feature type="active site" description="Proton acceptor" evidence="4">
    <location>
        <position position="350"/>
    </location>
</feature>
<dbReference type="InterPro" id="IPR053528">
    <property type="entry name" value="Thiolase-like_BktB"/>
</dbReference>
<feature type="active site" description="Proton acceptor" evidence="4">
    <location>
        <position position="380"/>
    </location>
</feature>
<dbReference type="InterPro" id="IPR016039">
    <property type="entry name" value="Thiolase-like"/>
</dbReference>
<dbReference type="Pfam" id="PF02803">
    <property type="entry name" value="Thiolase_C"/>
    <property type="match status" value="1"/>
</dbReference>
<dbReference type="InterPro" id="IPR020616">
    <property type="entry name" value="Thiolase_N"/>
</dbReference>
<dbReference type="EMBL" id="QGUB01000001">
    <property type="protein sequence ID" value="PWW49067.1"/>
    <property type="molecule type" value="Genomic_DNA"/>
</dbReference>
<dbReference type="NCBIfam" id="NF006552">
    <property type="entry name" value="PRK09051.1"/>
    <property type="match status" value="1"/>
</dbReference>
<organism evidence="8 9">
    <name type="scientific">Melaminivora alkalimesophila</name>
    <dbReference type="NCBI Taxonomy" id="1165852"/>
    <lineage>
        <taxon>Bacteria</taxon>
        <taxon>Pseudomonadati</taxon>
        <taxon>Pseudomonadota</taxon>
        <taxon>Betaproteobacteria</taxon>
        <taxon>Burkholderiales</taxon>
        <taxon>Comamonadaceae</taxon>
        <taxon>Melaminivora</taxon>
    </lineage>
</organism>
<dbReference type="FunFam" id="3.40.47.10:FF:000010">
    <property type="entry name" value="Acetyl-CoA acetyltransferase (Thiolase)"/>
    <property type="match status" value="1"/>
</dbReference>
<dbReference type="CDD" id="cd00751">
    <property type="entry name" value="thiolase"/>
    <property type="match status" value="1"/>
</dbReference>
<dbReference type="Pfam" id="PF00108">
    <property type="entry name" value="Thiolase_N"/>
    <property type="match status" value="1"/>
</dbReference>
<feature type="domain" description="Thiolase C-terminal" evidence="7">
    <location>
        <begin position="272"/>
        <end position="393"/>
    </location>
</feature>
<dbReference type="NCBIfam" id="TIGR01930">
    <property type="entry name" value="AcCoA-C-Actrans"/>
    <property type="match status" value="1"/>
</dbReference>
<keyword evidence="9" id="KW-1185">Reference proteome</keyword>
<sequence>MSREVVVASAVRTAIGGYGGSLKDVPPTELGALVVREALARAQVEGKDVGHVVFGHVVNTEPRDMYLSRVAAINGGCPNETPALNVNRLCGSGLQAIVTASQGILLGDYDVAIGAGAENMSRAPYASLNTRWGARMGDTKMVDMMVGALHDPFHAIHMGVTAENVAREFGITREDQDALALESHQRAERAWAEGRFDGQIVPVVLKGRKGETRFERDEHFRPGAKLEDFQKMKPVFLKEDGTVTAANASGINDAAAAVLLMEAGAAQSRGVQPLARLVGYAHAGVEPKIMGIGPVPATKAVLARTGLKLDQMDVIEANEAFAAQACAVTRGLGADPAKVNPNGSGISLGHPIGATGALITVKALHELRRIQGRYALVTMCIGGGQGIAAIFERI</sequence>
<dbReference type="Gene3D" id="3.40.47.10">
    <property type="match status" value="2"/>
</dbReference>
<evidence type="ECO:0000259" key="7">
    <source>
        <dbReference type="Pfam" id="PF02803"/>
    </source>
</evidence>
<feature type="domain" description="Thiolase N-terminal" evidence="6">
    <location>
        <begin position="5"/>
        <end position="263"/>
    </location>
</feature>
<dbReference type="OrthoDB" id="6139495at2"/>
<dbReference type="InterPro" id="IPR020610">
    <property type="entry name" value="Thiolase_AS"/>
</dbReference>
<dbReference type="GO" id="GO:0003988">
    <property type="term" value="F:acetyl-CoA C-acyltransferase activity"/>
    <property type="evidence" value="ECO:0007669"/>
    <property type="project" value="UniProtKB-ARBA"/>
</dbReference>
<dbReference type="NCBIfam" id="NF042999">
    <property type="entry name" value="bketothiol_BktB"/>
    <property type="match status" value="1"/>
</dbReference>
<dbReference type="AlphaFoldDB" id="A0A317RH13"/>
<dbReference type="GO" id="GO:0044281">
    <property type="term" value="P:small molecule metabolic process"/>
    <property type="evidence" value="ECO:0007669"/>
    <property type="project" value="UniProtKB-ARBA"/>
</dbReference>
<evidence type="ECO:0000259" key="6">
    <source>
        <dbReference type="Pfam" id="PF00108"/>
    </source>
</evidence>
<evidence type="ECO:0000256" key="3">
    <source>
        <dbReference type="ARBA" id="ARBA00023315"/>
    </source>
</evidence>
<feature type="active site" description="Acyl-thioester intermediate" evidence="4">
    <location>
        <position position="90"/>
    </location>
</feature>
<keyword evidence="3 5" id="KW-0012">Acyltransferase</keyword>
<dbReference type="RefSeq" id="WP_110011979.1">
    <property type="nucleotide sequence ID" value="NZ_QGUB01000001.1"/>
</dbReference>
<gene>
    <name evidence="8" type="ORF">DFR36_101589</name>
</gene>
<dbReference type="PIRSF" id="PIRSF000429">
    <property type="entry name" value="Ac-CoA_Ac_transf"/>
    <property type="match status" value="1"/>
</dbReference>
<accession>A0A317RH13</accession>
<evidence type="ECO:0000256" key="1">
    <source>
        <dbReference type="ARBA" id="ARBA00010982"/>
    </source>
</evidence>
<reference evidence="8 9" key="1">
    <citation type="submission" date="2018-05" db="EMBL/GenBank/DDBJ databases">
        <title>Genomic Encyclopedia of Type Strains, Phase IV (KMG-IV): sequencing the most valuable type-strain genomes for metagenomic binning, comparative biology and taxonomic classification.</title>
        <authorList>
            <person name="Goeker M."/>
        </authorList>
    </citation>
    <scope>NUCLEOTIDE SEQUENCE [LARGE SCALE GENOMIC DNA]</scope>
    <source>
        <strain evidence="8 9">DSM 26006</strain>
    </source>
</reference>
<evidence type="ECO:0000256" key="2">
    <source>
        <dbReference type="ARBA" id="ARBA00022679"/>
    </source>
</evidence>
<keyword evidence="2 5" id="KW-0808">Transferase</keyword>
<dbReference type="Proteomes" id="UP000246483">
    <property type="component" value="Unassembled WGS sequence"/>
</dbReference>
<evidence type="ECO:0000313" key="8">
    <source>
        <dbReference type="EMBL" id="PWW49067.1"/>
    </source>
</evidence>
<proteinExistence type="inferred from homology"/>
<dbReference type="SUPFAM" id="SSF53901">
    <property type="entry name" value="Thiolase-like"/>
    <property type="match status" value="2"/>
</dbReference>
<dbReference type="InterPro" id="IPR020615">
    <property type="entry name" value="Thiolase_acyl_enz_int_AS"/>
</dbReference>
<comment type="caution">
    <text evidence="8">The sequence shown here is derived from an EMBL/GenBank/DDBJ whole genome shotgun (WGS) entry which is preliminary data.</text>
</comment>
<dbReference type="InterPro" id="IPR020617">
    <property type="entry name" value="Thiolase_C"/>
</dbReference>
<evidence type="ECO:0000313" key="9">
    <source>
        <dbReference type="Proteomes" id="UP000246483"/>
    </source>
</evidence>
<evidence type="ECO:0000256" key="4">
    <source>
        <dbReference type="PIRSR" id="PIRSR000429-1"/>
    </source>
</evidence>
<name>A0A317RH13_9BURK</name>
<dbReference type="PANTHER" id="PTHR18919:SF107">
    <property type="entry name" value="ACETYL-COA ACETYLTRANSFERASE, CYTOSOLIC"/>
    <property type="match status" value="1"/>
</dbReference>